<sequence length="420" mass="46804">MSLSLEDKADLKEDKAKSWWTLGKLYASAPCSIFYANSLHAAWVLHQVTPKLLRSSICIELMVALAPTIPRIECEGSLKPPTKPAFFGRVWEGRLVEVSFQSVGCVTLHDLVRVVQHPRIHGVTVAEMPLIATCSEYRRQGMCRRLIDAIEKMLKSFGVKMLVISAIPILVETWTSHFGFKPIEDVERRQLNHVNLMLFPGTALLIKQLEEPTTEESGSKYDVCLKGYQSVNPDGSNEVTNITTEVQADRSARTDSDDEALLPTADVTYQLEHEHDWQQKDLLVSSYDTLNSMAKPNDNDANISEPFRRKTANLDIDKKSQFDSAEHTEQEIFTSLSVVSKSTALLSCSGSLTICATDDQYFAESVPINDGESGKLDIISEAEEAKNVLEEDSRLFSEGDVIEEEITNHSSEAKCSSFHG</sequence>
<dbReference type="InterPro" id="IPR016181">
    <property type="entry name" value="Acyl_CoA_acyltransferase"/>
</dbReference>
<gene>
    <name evidence="2" type="ORF">MUK42_18560</name>
</gene>
<dbReference type="Gene3D" id="3.40.630.30">
    <property type="match status" value="1"/>
</dbReference>
<proteinExistence type="predicted"/>
<dbReference type="GO" id="GO:0003714">
    <property type="term" value="F:transcription corepressor activity"/>
    <property type="evidence" value="ECO:0007669"/>
    <property type="project" value="InterPro"/>
</dbReference>
<dbReference type="GO" id="GO:0006357">
    <property type="term" value="P:regulation of transcription by RNA polymerase II"/>
    <property type="evidence" value="ECO:0007669"/>
    <property type="project" value="TreeGrafter"/>
</dbReference>
<dbReference type="AlphaFoldDB" id="A0A9E7EWH1"/>
<dbReference type="GO" id="GO:0016747">
    <property type="term" value="F:acyltransferase activity, transferring groups other than amino-acyl groups"/>
    <property type="evidence" value="ECO:0007669"/>
    <property type="project" value="InterPro"/>
</dbReference>
<dbReference type="EMBL" id="CP097503">
    <property type="protein sequence ID" value="URD83103.1"/>
    <property type="molecule type" value="Genomic_DNA"/>
</dbReference>
<dbReference type="CDD" id="cd04301">
    <property type="entry name" value="NAT_SF"/>
    <property type="match status" value="1"/>
</dbReference>
<dbReference type="SUPFAM" id="SSF55729">
    <property type="entry name" value="Acyl-CoA N-acyltransferases (Nat)"/>
    <property type="match status" value="1"/>
</dbReference>
<evidence type="ECO:0000259" key="1">
    <source>
        <dbReference type="PROSITE" id="PS51186"/>
    </source>
</evidence>
<evidence type="ECO:0000313" key="3">
    <source>
        <dbReference type="Proteomes" id="UP001055439"/>
    </source>
</evidence>
<dbReference type="PROSITE" id="PS51186">
    <property type="entry name" value="GNAT"/>
    <property type="match status" value="1"/>
</dbReference>
<dbReference type="Proteomes" id="UP001055439">
    <property type="component" value="Chromosome 10"/>
</dbReference>
<dbReference type="PANTHER" id="PTHR46309:SF7">
    <property type="entry name" value="OS04G0433900 PROTEIN"/>
    <property type="match status" value="1"/>
</dbReference>
<dbReference type="GO" id="GO:0005634">
    <property type="term" value="C:nucleus"/>
    <property type="evidence" value="ECO:0007669"/>
    <property type="project" value="TreeGrafter"/>
</dbReference>
<dbReference type="InterPro" id="IPR042163">
    <property type="entry name" value="PHF12"/>
</dbReference>
<feature type="domain" description="N-acetyltransferase" evidence="1">
    <location>
        <begin position="57"/>
        <end position="202"/>
    </location>
</feature>
<accession>A0A9E7EWH1</accession>
<evidence type="ECO:0000313" key="2">
    <source>
        <dbReference type="EMBL" id="URD83103.1"/>
    </source>
</evidence>
<protein>
    <recommendedName>
        <fullName evidence="1">N-acetyltransferase domain-containing protein</fullName>
    </recommendedName>
</protein>
<dbReference type="InterPro" id="IPR000182">
    <property type="entry name" value="GNAT_dom"/>
</dbReference>
<dbReference type="Pfam" id="PF23209">
    <property type="entry name" value="IDM1_C"/>
    <property type="match status" value="1"/>
</dbReference>
<dbReference type="OrthoDB" id="429143at2759"/>
<name>A0A9E7EWH1_9LILI</name>
<organism evidence="2 3">
    <name type="scientific">Musa troglodytarum</name>
    <name type="common">fe'i banana</name>
    <dbReference type="NCBI Taxonomy" id="320322"/>
    <lineage>
        <taxon>Eukaryota</taxon>
        <taxon>Viridiplantae</taxon>
        <taxon>Streptophyta</taxon>
        <taxon>Embryophyta</taxon>
        <taxon>Tracheophyta</taxon>
        <taxon>Spermatophyta</taxon>
        <taxon>Magnoliopsida</taxon>
        <taxon>Liliopsida</taxon>
        <taxon>Zingiberales</taxon>
        <taxon>Musaceae</taxon>
        <taxon>Musa</taxon>
    </lineage>
</organism>
<keyword evidence="3" id="KW-1185">Reference proteome</keyword>
<reference evidence="2" key="1">
    <citation type="submission" date="2022-05" db="EMBL/GenBank/DDBJ databases">
        <title>The Musa troglodytarum L. genome provides insights into the mechanism of non-climacteric behaviour and enrichment of carotenoids.</title>
        <authorList>
            <person name="Wang J."/>
        </authorList>
    </citation>
    <scope>NUCLEOTIDE SEQUENCE</scope>
    <source>
        <tissue evidence="2">Leaf</tissue>
    </source>
</reference>
<dbReference type="InterPro" id="IPR056511">
    <property type="entry name" value="IDM1_C"/>
</dbReference>
<dbReference type="PANTHER" id="PTHR46309">
    <property type="entry name" value="PHD FINGER PROTEIN 12"/>
    <property type="match status" value="1"/>
</dbReference>